<comment type="cofactor">
    <cofactor evidence="11">
        <name>Mg(2+)</name>
        <dbReference type="ChEBI" id="CHEBI:18420"/>
    </cofactor>
    <text evidence="11">Mg(2+) is required for catalysis and for stabilizing the dimer.</text>
</comment>
<comment type="pathway">
    <text evidence="1">Carbohydrate degradation; glycolysis; pyruvate from D-glyceraldehyde 3-phosphate: step 4/5.</text>
</comment>
<feature type="binding site" evidence="11">
    <location>
        <position position="292"/>
    </location>
    <ligand>
        <name>Mg(2+)</name>
        <dbReference type="ChEBI" id="CHEBI:18420"/>
    </ligand>
</feature>
<dbReference type="InterPro" id="IPR020811">
    <property type="entry name" value="Enolase_N"/>
</dbReference>
<dbReference type="GO" id="GO:0004634">
    <property type="term" value="F:phosphopyruvate hydratase activity"/>
    <property type="evidence" value="ECO:0007669"/>
    <property type="project" value="UniProtKB-EC"/>
</dbReference>
<dbReference type="SFLD" id="SFLDS00001">
    <property type="entry name" value="Enolase"/>
    <property type="match status" value="1"/>
</dbReference>
<dbReference type="GO" id="GO:0000015">
    <property type="term" value="C:phosphopyruvate hydratase complex"/>
    <property type="evidence" value="ECO:0007669"/>
    <property type="project" value="InterPro"/>
</dbReference>
<dbReference type="EC" id="4.2.1.11" evidence="3"/>
<comment type="catalytic activity">
    <reaction evidence="10">
        <text>(2R)-2-phosphoglycerate = phosphoenolpyruvate + H2O</text>
        <dbReference type="Rhea" id="RHEA:10164"/>
        <dbReference type="ChEBI" id="CHEBI:15377"/>
        <dbReference type="ChEBI" id="CHEBI:58289"/>
        <dbReference type="ChEBI" id="CHEBI:58702"/>
        <dbReference type="EC" id="4.2.1.11"/>
    </reaction>
    <physiologicalReaction direction="left-to-right" evidence="10">
        <dbReference type="Rhea" id="RHEA:10165"/>
    </physiologicalReaction>
</comment>
<dbReference type="eggNOG" id="COG0148">
    <property type="taxonomic scope" value="Bacteria"/>
</dbReference>
<evidence type="ECO:0000256" key="3">
    <source>
        <dbReference type="ARBA" id="ARBA00012058"/>
    </source>
</evidence>
<dbReference type="SMART" id="SM01193">
    <property type="entry name" value="Enolase_N"/>
    <property type="match status" value="1"/>
</dbReference>
<protein>
    <recommendedName>
        <fullName evidence="4">Enolase</fullName>
        <ecNumber evidence="3">4.2.1.11</ecNumber>
    </recommendedName>
</protein>
<dbReference type="UniPathway" id="UPA00109">
    <property type="reaction ID" value="UER00187"/>
</dbReference>
<dbReference type="Gene3D" id="3.20.20.120">
    <property type="entry name" value="Enolase-like C-terminal domain"/>
    <property type="match status" value="1"/>
</dbReference>
<dbReference type="PIRSF" id="PIRSF001400">
    <property type="entry name" value="Enolase"/>
    <property type="match status" value="1"/>
</dbReference>
<evidence type="ECO:0000313" key="15">
    <source>
        <dbReference type="Proteomes" id="UP000003100"/>
    </source>
</evidence>
<sequence>MVEVDVITEDGSIGTGCAPTGSSVGMYESYVLRDNDPKEYHGLSVHKAVDNVNRKIAPTLVGMDVHDLAAIDHKMIDLDGTKDKHHLGGNAIYSVSIAAVRAAAANSCMPLYRYLAQKDIETVPVPSFNIVNGGHYATLTQPFNEFIITPYGAKDIYQAVEMGVNTFQELEKVITKYLGGTKPEVAPSYGYAAPSEDPEVILELIQEAIDLCGYTGKIGFAFDCASSEMYDKDSNTYLLKGKRISADELIAYAKKLTEKFNFVFIEDLLDENDWESYPKAHQEITRTILLGDDFIVTNIDRLKRAYELQAIDGFILKPNQVGTITEALDTYQFAKEHGMFATPSGRSGGVVGDVVMDLAVGLGIPFIKNGAPRSGERIDKLNFLMRACDTSPGCRLADITPLLRF</sequence>
<dbReference type="PANTHER" id="PTHR11902">
    <property type="entry name" value="ENOLASE"/>
    <property type="match status" value="1"/>
</dbReference>
<feature type="domain" description="Enolase N-terminal" evidence="13">
    <location>
        <begin position="2"/>
        <end position="115"/>
    </location>
</feature>
<keyword evidence="9" id="KW-0456">Lyase</keyword>
<name>C0CJX6_BLAHS</name>
<keyword evidence="8" id="KW-0324">Glycolysis</keyword>
<comment type="similarity">
    <text evidence="2">Belongs to the enolase family.</text>
</comment>
<evidence type="ECO:0000256" key="10">
    <source>
        <dbReference type="ARBA" id="ARBA00048951"/>
    </source>
</evidence>
<organism evidence="14 15">
    <name type="scientific">Blautia hydrogenotrophica (strain DSM 10507 / JCM 14656 / S5a33)</name>
    <name type="common">Ruminococcus hydrogenotrophicus</name>
    <dbReference type="NCBI Taxonomy" id="476272"/>
    <lineage>
        <taxon>Bacteria</taxon>
        <taxon>Bacillati</taxon>
        <taxon>Bacillota</taxon>
        <taxon>Clostridia</taxon>
        <taxon>Lachnospirales</taxon>
        <taxon>Lachnospiraceae</taxon>
        <taxon>Blautia</taxon>
    </lineage>
</organism>
<dbReference type="EMBL" id="ACBZ01000054">
    <property type="protein sequence ID" value="EEG49905.1"/>
    <property type="molecule type" value="Genomic_DNA"/>
</dbReference>
<dbReference type="GO" id="GO:0006096">
    <property type="term" value="P:glycolytic process"/>
    <property type="evidence" value="ECO:0007669"/>
    <property type="project" value="UniProtKB-UniPathway"/>
</dbReference>
<dbReference type="SUPFAM" id="SSF54826">
    <property type="entry name" value="Enolase N-terminal domain-like"/>
    <property type="match status" value="1"/>
</dbReference>
<dbReference type="PATRIC" id="fig|476272.21.peg.2493"/>
<evidence type="ECO:0000256" key="1">
    <source>
        <dbReference type="ARBA" id="ARBA00005031"/>
    </source>
</evidence>
<evidence type="ECO:0000256" key="5">
    <source>
        <dbReference type="ARBA" id="ARBA00022525"/>
    </source>
</evidence>
<dbReference type="Gene3D" id="3.30.390.10">
    <property type="entry name" value="Enolase-like, N-terminal domain"/>
    <property type="match status" value="1"/>
</dbReference>
<dbReference type="SUPFAM" id="SSF51604">
    <property type="entry name" value="Enolase C-terminal domain-like"/>
    <property type="match status" value="1"/>
</dbReference>
<gene>
    <name evidence="14" type="ORF">RUMHYD_01146</name>
</gene>
<evidence type="ECO:0000256" key="8">
    <source>
        <dbReference type="ARBA" id="ARBA00023152"/>
    </source>
</evidence>
<dbReference type="AlphaFoldDB" id="C0CJX6"/>
<keyword evidence="7 11" id="KW-0460">Magnesium</keyword>
<keyword evidence="6 11" id="KW-0479">Metal-binding</keyword>
<evidence type="ECO:0000256" key="4">
    <source>
        <dbReference type="ARBA" id="ARBA00017068"/>
    </source>
</evidence>
<evidence type="ECO:0000256" key="2">
    <source>
        <dbReference type="ARBA" id="ARBA00009604"/>
    </source>
</evidence>
<keyword evidence="15" id="KW-1185">Reference proteome</keyword>
<evidence type="ECO:0000259" key="13">
    <source>
        <dbReference type="SMART" id="SM01193"/>
    </source>
</evidence>
<evidence type="ECO:0000256" key="11">
    <source>
        <dbReference type="PIRSR" id="PIRSR001400-3"/>
    </source>
</evidence>
<feature type="binding site" evidence="11">
    <location>
        <position position="266"/>
    </location>
    <ligand>
        <name>Mg(2+)</name>
        <dbReference type="ChEBI" id="CHEBI:18420"/>
    </ligand>
</feature>
<dbReference type="Pfam" id="PF00113">
    <property type="entry name" value="Enolase_C"/>
    <property type="match status" value="1"/>
</dbReference>
<dbReference type="HOGENOM" id="CLU_031223_2_1_9"/>
<dbReference type="PANTHER" id="PTHR11902:SF1">
    <property type="entry name" value="ENOLASE"/>
    <property type="match status" value="1"/>
</dbReference>
<proteinExistence type="inferred from homology"/>
<evidence type="ECO:0000313" key="14">
    <source>
        <dbReference type="EMBL" id="EEG49905.1"/>
    </source>
</evidence>
<dbReference type="InterPro" id="IPR036849">
    <property type="entry name" value="Enolase-like_C_sf"/>
</dbReference>
<dbReference type="InterPro" id="IPR020810">
    <property type="entry name" value="Enolase_C"/>
</dbReference>
<dbReference type="GO" id="GO:0000287">
    <property type="term" value="F:magnesium ion binding"/>
    <property type="evidence" value="ECO:0007669"/>
    <property type="project" value="InterPro"/>
</dbReference>
<reference evidence="14 15" key="2">
    <citation type="submission" date="2009-02" db="EMBL/GenBank/DDBJ databases">
        <title>Draft genome sequence of Blautia hydrogenotrophica DSM 10507 (Ruminococcus hydrogenotrophicus DSM 10507).</title>
        <authorList>
            <person name="Sudarsanam P."/>
            <person name="Ley R."/>
            <person name="Guruge J."/>
            <person name="Turnbaugh P.J."/>
            <person name="Mahowald M."/>
            <person name="Liep D."/>
            <person name="Gordon J."/>
        </authorList>
    </citation>
    <scope>NUCLEOTIDE SEQUENCE [LARGE SCALE GENOMIC DNA]</scope>
    <source>
        <strain evidence="15">DSM 10507 / JCM 14656 / S5a33</strain>
    </source>
</reference>
<dbReference type="PRINTS" id="PR00148">
    <property type="entry name" value="ENOLASE"/>
</dbReference>
<dbReference type="SMART" id="SM01192">
    <property type="entry name" value="Enolase_C"/>
    <property type="match status" value="1"/>
</dbReference>
<dbReference type="InterPro" id="IPR000941">
    <property type="entry name" value="Enolase"/>
</dbReference>
<evidence type="ECO:0000256" key="6">
    <source>
        <dbReference type="ARBA" id="ARBA00022723"/>
    </source>
</evidence>
<dbReference type="InterPro" id="IPR029017">
    <property type="entry name" value="Enolase-like_N"/>
</dbReference>
<dbReference type="Pfam" id="PF03952">
    <property type="entry name" value="Enolase_N"/>
    <property type="match status" value="1"/>
</dbReference>
<evidence type="ECO:0000256" key="9">
    <source>
        <dbReference type="ARBA" id="ARBA00023239"/>
    </source>
</evidence>
<accession>C0CJX6</accession>
<reference evidence="14 15" key="1">
    <citation type="submission" date="2009-01" db="EMBL/GenBank/DDBJ databases">
        <authorList>
            <person name="Fulton L."/>
            <person name="Clifton S."/>
            <person name="Fulton B."/>
            <person name="Xu J."/>
            <person name="Minx P."/>
            <person name="Pepin K.H."/>
            <person name="Johnson M."/>
            <person name="Bhonagiri V."/>
            <person name="Nash W.E."/>
            <person name="Mardis E.R."/>
            <person name="Wilson R.K."/>
        </authorList>
    </citation>
    <scope>NUCLEOTIDE SEQUENCE [LARGE SCALE GENOMIC DNA]</scope>
    <source>
        <strain evidence="15">DSM 10507 / JCM 14656 / S5a33</strain>
    </source>
</reference>
<evidence type="ECO:0000256" key="7">
    <source>
        <dbReference type="ARBA" id="ARBA00022842"/>
    </source>
</evidence>
<evidence type="ECO:0000259" key="12">
    <source>
        <dbReference type="SMART" id="SM01192"/>
    </source>
</evidence>
<dbReference type="Proteomes" id="UP000003100">
    <property type="component" value="Unassembled WGS sequence"/>
</dbReference>
<feature type="domain" description="Enolase C-terminal TIM barrel" evidence="12">
    <location>
        <begin position="120"/>
        <end position="399"/>
    </location>
</feature>
<feature type="binding site" evidence="11">
    <location>
        <position position="223"/>
    </location>
    <ligand>
        <name>Mg(2+)</name>
        <dbReference type="ChEBI" id="CHEBI:18420"/>
    </ligand>
</feature>
<keyword evidence="5" id="KW-0964">Secreted</keyword>